<protein>
    <recommendedName>
        <fullName evidence="1">Vacuolar protein-sorting-associated protein 36</fullName>
    </recommendedName>
    <alternativeName>
        <fullName evidence="1">ESCRT-II complex subunit VPS36</fullName>
    </alternativeName>
</protein>
<comment type="function">
    <text evidence="1">Component of the ESCRT-II complex (endosomal sorting complex required for transport II), which is required for multivesicular body (MVB) formation and sorting of endosomal cargo proteins into MVBs.</text>
</comment>
<dbReference type="PANTHER" id="PTHR13128">
    <property type="entry name" value="VACUOLAR PROTEIN-SORTING-ASSOCIATED PROTEIN 36"/>
    <property type="match status" value="1"/>
</dbReference>
<keyword evidence="1" id="KW-0653">Protein transport</keyword>
<comment type="subunit">
    <text evidence="1">Component of the endosomal sorting complex required for transport II (ESCRT-II).</text>
</comment>
<comment type="subcellular location">
    <subcellularLocation>
        <location evidence="1">Cytoplasm</location>
    </subcellularLocation>
    <subcellularLocation>
        <location evidence="1">Endosome</location>
    </subcellularLocation>
</comment>
<keyword evidence="3" id="KW-1185">Reference proteome</keyword>
<keyword evidence="1" id="KW-0963">Cytoplasm</keyword>
<dbReference type="InterPro" id="IPR036390">
    <property type="entry name" value="WH_DNA-bd_sf"/>
</dbReference>
<keyword evidence="1" id="KW-0967">Endosome</keyword>
<evidence type="ECO:0000313" key="2">
    <source>
        <dbReference type="EMBL" id="RUS26909.1"/>
    </source>
</evidence>
<reference evidence="2 3" key="1">
    <citation type="journal article" date="2018" name="New Phytol.">
        <title>Phylogenomics of Endogonaceae and evolution of mycorrhizas within Mucoromycota.</title>
        <authorList>
            <person name="Chang Y."/>
            <person name="Desiro A."/>
            <person name="Na H."/>
            <person name="Sandor L."/>
            <person name="Lipzen A."/>
            <person name="Clum A."/>
            <person name="Barry K."/>
            <person name="Grigoriev I.V."/>
            <person name="Martin F.M."/>
            <person name="Stajich J.E."/>
            <person name="Smith M.E."/>
            <person name="Bonito G."/>
            <person name="Spatafora J.W."/>
        </authorList>
    </citation>
    <scope>NUCLEOTIDE SEQUENCE [LARGE SCALE GENOMIC DNA]</scope>
    <source>
        <strain evidence="2 3">AD002</strain>
    </source>
</reference>
<evidence type="ECO:0000256" key="1">
    <source>
        <dbReference type="RuleBase" id="RU367095"/>
    </source>
</evidence>
<comment type="caution">
    <text evidence="2">The sequence shown here is derived from an EMBL/GenBank/DDBJ whole genome shotgun (WGS) entry which is preliminary data.</text>
</comment>
<dbReference type="GO" id="GO:0031902">
    <property type="term" value="C:late endosome membrane"/>
    <property type="evidence" value="ECO:0007669"/>
    <property type="project" value="UniProtKB-UniRule"/>
</dbReference>
<comment type="similarity">
    <text evidence="1">Belongs to the VPS36 family.</text>
</comment>
<dbReference type="GO" id="GO:0000814">
    <property type="term" value="C:ESCRT II complex"/>
    <property type="evidence" value="ECO:0007669"/>
    <property type="project" value="UniProtKB-UniRule"/>
</dbReference>
<dbReference type="Pfam" id="PF04157">
    <property type="entry name" value="EAP30"/>
    <property type="match status" value="1"/>
</dbReference>
<keyword evidence="1" id="KW-0813">Transport</keyword>
<sequence>MAAPMVCLRLRNCACSSAMHVKLAESITAKLSKEPASEGGTSEDDATSFRTYLLNLGIASPVTRDSAGAIYHTELARELAEFLHNILDREGGMMSLSDVYCIFNRARGVGEQYPVGVVVLVLALDHFKLLSDVSILQR</sequence>
<dbReference type="SUPFAM" id="SSF46785">
    <property type="entry name" value="Winged helix' DNA-binding domain"/>
    <property type="match status" value="1"/>
</dbReference>
<dbReference type="PANTHER" id="PTHR13128:SF12">
    <property type="entry name" value="VACUOLAR PROTEIN-SORTING-ASSOCIATED PROTEIN 36"/>
    <property type="match status" value="1"/>
</dbReference>
<dbReference type="GO" id="GO:0043328">
    <property type="term" value="P:protein transport to vacuole involved in ubiquitin-dependent protein catabolic process via the multivesicular body sorting pathway"/>
    <property type="evidence" value="ECO:0007669"/>
    <property type="project" value="UniProtKB-UniRule"/>
</dbReference>
<dbReference type="GO" id="GO:0032266">
    <property type="term" value="F:phosphatidylinositol-3-phosphate binding"/>
    <property type="evidence" value="ECO:0007669"/>
    <property type="project" value="UniProtKB-UniRule"/>
</dbReference>
<gene>
    <name evidence="2" type="ORF">BC938DRAFT_483967</name>
</gene>
<dbReference type="InterPro" id="IPR036388">
    <property type="entry name" value="WH-like_DNA-bd_sf"/>
</dbReference>
<organism evidence="2 3">
    <name type="scientific">Jimgerdemannia flammicorona</name>
    <dbReference type="NCBI Taxonomy" id="994334"/>
    <lineage>
        <taxon>Eukaryota</taxon>
        <taxon>Fungi</taxon>
        <taxon>Fungi incertae sedis</taxon>
        <taxon>Mucoromycota</taxon>
        <taxon>Mucoromycotina</taxon>
        <taxon>Endogonomycetes</taxon>
        <taxon>Endogonales</taxon>
        <taxon>Endogonaceae</taxon>
        <taxon>Jimgerdemannia</taxon>
    </lineage>
</organism>
<dbReference type="GO" id="GO:0043130">
    <property type="term" value="F:ubiquitin binding"/>
    <property type="evidence" value="ECO:0007669"/>
    <property type="project" value="UniProtKB-UniRule"/>
</dbReference>
<proteinExistence type="inferred from homology"/>
<dbReference type="Gene3D" id="6.10.140.260">
    <property type="match status" value="1"/>
</dbReference>
<accession>A0A433QB06</accession>
<dbReference type="EMBL" id="RBNJ01009411">
    <property type="protein sequence ID" value="RUS26909.1"/>
    <property type="molecule type" value="Genomic_DNA"/>
</dbReference>
<dbReference type="Gene3D" id="1.10.10.10">
    <property type="entry name" value="Winged helix-like DNA-binding domain superfamily/Winged helix DNA-binding domain"/>
    <property type="match status" value="1"/>
</dbReference>
<dbReference type="InterPro" id="IPR040608">
    <property type="entry name" value="Snf8/Vps36"/>
</dbReference>
<evidence type="ECO:0000313" key="3">
    <source>
        <dbReference type="Proteomes" id="UP000274822"/>
    </source>
</evidence>
<dbReference type="AlphaFoldDB" id="A0A433QB06"/>
<name>A0A433QB06_9FUNG</name>
<dbReference type="InterPro" id="IPR037855">
    <property type="entry name" value="Vps36"/>
</dbReference>
<dbReference type="Proteomes" id="UP000274822">
    <property type="component" value="Unassembled WGS sequence"/>
</dbReference>